<evidence type="ECO:0000313" key="3">
    <source>
        <dbReference type="Proteomes" id="UP000198517"/>
    </source>
</evidence>
<dbReference type="EMBL" id="FNAS01000014">
    <property type="protein sequence ID" value="SDE58800.1"/>
    <property type="molecule type" value="Genomic_DNA"/>
</dbReference>
<keyword evidence="1" id="KW-0812">Transmembrane</keyword>
<dbReference type="Pfam" id="PF05751">
    <property type="entry name" value="FixH"/>
    <property type="match status" value="1"/>
</dbReference>
<accession>A0A1G7E5M6</accession>
<keyword evidence="1" id="KW-0472">Membrane</keyword>
<protein>
    <submittedName>
        <fullName evidence="2">FixH protein</fullName>
    </submittedName>
</protein>
<feature type="transmembrane region" description="Helical" evidence="1">
    <location>
        <begin position="12"/>
        <end position="31"/>
    </location>
</feature>
<dbReference type="STRING" id="1071918.SAMN05421544_11424"/>
<sequence length="152" mass="17774">MKKNKFTWGHGVILALASFIGFILYMIFVFSHGQQNSELVSENYYQEEMGYQKVIDAKNNAKALPEAPNYKQNRTGITVTFPKDINNQNSTFSIYLYRVDNKNLDIRKKMVLDKNNSFFIPAKVLVYGGYILKVSWTKDNTDYQIDYDLEWK</sequence>
<dbReference type="OrthoDB" id="1493774at2"/>
<keyword evidence="1" id="KW-1133">Transmembrane helix</keyword>
<dbReference type="InterPro" id="IPR008620">
    <property type="entry name" value="FixH"/>
</dbReference>
<dbReference type="Proteomes" id="UP000198517">
    <property type="component" value="Unassembled WGS sequence"/>
</dbReference>
<evidence type="ECO:0000256" key="1">
    <source>
        <dbReference type="SAM" id="Phobius"/>
    </source>
</evidence>
<evidence type="ECO:0000313" key="2">
    <source>
        <dbReference type="EMBL" id="SDE58800.1"/>
    </source>
</evidence>
<keyword evidence="3" id="KW-1185">Reference proteome</keyword>
<name>A0A1G7E5M6_9FLAO</name>
<reference evidence="2 3" key="1">
    <citation type="submission" date="2016-10" db="EMBL/GenBank/DDBJ databases">
        <authorList>
            <person name="de Groot N.N."/>
        </authorList>
    </citation>
    <scope>NUCLEOTIDE SEQUENCE [LARGE SCALE GENOMIC DNA]</scope>
    <source>
        <strain evidence="2 3">DSM 24015</strain>
    </source>
</reference>
<gene>
    <name evidence="2" type="ORF">SAMN05421544_11424</name>
</gene>
<dbReference type="RefSeq" id="WP_092737237.1">
    <property type="nucleotide sequence ID" value="NZ_FNAS01000014.1"/>
</dbReference>
<dbReference type="AlphaFoldDB" id="A0A1G7E5M6"/>
<organism evidence="2 3">
    <name type="scientific">Riemerella columbipharyngis</name>
    <dbReference type="NCBI Taxonomy" id="1071918"/>
    <lineage>
        <taxon>Bacteria</taxon>
        <taxon>Pseudomonadati</taxon>
        <taxon>Bacteroidota</taxon>
        <taxon>Flavobacteriia</taxon>
        <taxon>Flavobacteriales</taxon>
        <taxon>Weeksellaceae</taxon>
        <taxon>Riemerella</taxon>
    </lineage>
</organism>
<proteinExistence type="predicted"/>